<dbReference type="SUPFAM" id="SSF54928">
    <property type="entry name" value="RNA-binding domain, RBD"/>
    <property type="match status" value="2"/>
</dbReference>
<dbReference type="GO" id="GO:0003723">
    <property type="term" value="F:RNA binding"/>
    <property type="evidence" value="ECO:0007669"/>
    <property type="project" value="UniProtKB-UniRule"/>
</dbReference>
<feature type="domain" description="RRM" evidence="4">
    <location>
        <begin position="36"/>
        <end position="102"/>
    </location>
</feature>
<protein>
    <recommendedName>
        <fullName evidence="4">RRM domain-containing protein</fullName>
    </recommendedName>
</protein>
<organism evidence="5">
    <name type="scientific">Darwinula stevensoni</name>
    <dbReference type="NCBI Taxonomy" id="69355"/>
    <lineage>
        <taxon>Eukaryota</taxon>
        <taxon>Metazoa</taxon>
        <taxon>Ecdysozoa</taxon>
        <taxon>Arthropoda</taxon>
        <taxon>Crustacea</taxon>
        <taxon>Oligostraca</taxon>
        <taxon>Ostracoda</taxon>
        <taxon>Podocopa</taxon>
        <taxon>Podocopida</taxon>
        <taxon>Darwinulocopina</taxon>
        <taxon>Darwinuloidea</taxon>
        <taxon>Darwinulidae</taxon>
        <taxon>Darwinula</taxon>
    </lineage>
</organism>
<dbReference type="OrthoDB" id="431169at2759"/>
<dbReference type="PANTHER" id="PTHR10501">
    <property type="entry name" value="U1 SMALL NUCLEAR RIBONUCLEOPROTEIN A/U2 SMALL NUCLEAR RIBONUCLEOPROTEIN B"/>
    <property type="match status" value="1"/>
</dbReference>
<feature type="region of interest" description="Disordered" evidence="3">
    <location>
        <begin position="1"/>
        <end position="24"/>
    </location>
</feature>
<proteinExistence type="predicted"/>
<dbReference type="SMART" id="SM00360">
    <property type="entry name" value="RRM"/>
    <property type="match status" value="2"/>
</dbReference>
<dbReference type="Gene3D" id="3.30.70.330">
    <property type="match status" value="2"/>
</dbReference>
<accession>A0A7R9A292</accession>
<evidence type="ECO:0000313" key="5">
    <source>
        <dbReference type="EMBL" id="CAD7245002.1"/>
    </source>
</evidence>
<dbReference type="Proteomes" id="UP000677054">
    <property type="component" value="Unassembled WGS sequence"/>
</dbReference>
<dbReference type="PROSITE" id="PS50102">
    <property type="entry name" value="RRM"/>
    <property type="match status" value="2"/>
</dbReference>
<reference evidence="5" key="1">
    <citation type="submission" date="2020-11" db="EMBL/GenBank/DDBJ databases">
        <authorList>
            <person name="Tran Van P."/>
        </authorList>
    </citation>
    <scope>NUCLEOTIDE SEQUENCE</scope>
</reference>
<evidence type="ECO:0000256" key="3">
    <source>
        <dbReference type="SAM" id="MobiDB-lite"/>
    </source>
</evidence>
<evidence type="ECO:0000313" key="6">
    <source>
        <dbReference type="Proteomes" id="UP000677054"/>
    </source>
</evidence>
<dbReference type="AlphaFoldDB" id="A0A7R9A292"/>
<name>A0A7R9A292_9CRUS</name>
<evidence type="ECO:0000259" key="4">
    <source>
        <dbReference type="PROSITE" id="PS50102"/>
    </source>
</evidence>
<keyword evidence="6" id="KW-1185">Reference proteome</keyword>
<dbReference type="EMBL" id="LR900270">
    <property type="protein sequence ID" value="CAD7245002.1"/>
    <property type="molecule type" value="Genomic_DNA"/>
</dbReference>
<dbReference type="InterPro" id="IPR012677">
    <property type="entry name" value="Nucleotide-bd_a/b_plait_sf"/>
</dbReference>
<dbReference type="FunFam" id="3.30.70.330:FF:000029">
    <property type="entry name" value="U2 small nuclear ribonucleoprotein B"/>
    <property type="match status" value="1"/>
</dbReference>
<feature type="domain" description="RRM" evidence="4">
    <location>
        <begin position="196"/>
        <end position="272"/>
    </location>
</feature>
<dbReference type="EMBL" id="CAJPEV010000753">
    <property type="protein sequence ID" value="CAG0888252.1"/>
    <property type="molecule type" value="Genomic_DNA"/>
</dbReference>
<evidence type="ECO:0000256" key="1">
    <source>
        <dbReference type="ARBA" id="ARBA00022884"/>
    </source>
</evidence>
<dbReference type="InterPro" id="IPR000504">
    <property type="entry name" value="RRM_dom"/>
</dbReference>
<dbReference type="Pfam" id="PF00076">
    <property type="entry name" value="RRM_1"/>
    <property type="match status" value="2"/>
</dbReference>
<sequence length="308" mass="33267">MCDMEKSVQGGMGGSPKNLSQSMDSVNTVVGEEEVRTLFVSGLPLDVKPRELYLLFRAYEPVGFVTFSTRAGAEAAMQDLHGVKFDPEAPPNQNIRLEFAKSNTKVSKPKGQSPPIAAQPPHTALLHPFTGRVNLTSLSMLQSHDAKSQVGIEASPLSLPPGTLASLQAALPPPFFSSPVTSPTPNTSAGHNPPCSTLFVANLANQVSEQELKEVFSSFPGFVRLRMLSKDGPPIAFVEFADVRLASYALNTLQGIPLLSSDKGMRIEFAKTKMAPDNPESFTLCRLDMPGTMYIDDSAVEYQTVIRI</sequence>
<keyword evidence="1 2" id="KW-0694">RNA-binding</keyword>
<dbReference type="InterPro" id="IPR035979">
    <property type="entry name" value="RBD_domain_sf"/>
</dbReference>
<gene>
    <name evidence="5" type="ORF">DSTB1V02_LOCUS4880</name>
</gene>
<evidence type="ECO:0000256" key="2">
    <source>
        <dbReference type="PROSITE-ProRule" id="PRU00176"/>
    </source>
</evidence>